<keyword evidence="2" id="KW-1185">Reference proteome</keyword>
<reference evidence="1 2" key="1">
    <citation type="submission" date="2018-09" db="EMBL/GenBank/DDBJ databases">
        <title>YIM PH21274 draft genome.</title>
        <authorList>
            <person name="Miao C."/>
        </authorList>
    </citation>
    <scope>NUCLEOTIDE SEQUENCE [LARGE SCALE GENOMIC DNA]</scope>
    <source>
        <strain evidence="1 2">YIM PH 21724</strain>
    </source>
</reference>
<sequence>MRSDFAEQTAGIIRDDGAYVLLRCDMPRCSVRTACAVRTDFASFVFTSRYCAGETIGTMEQWEFGRLVQEARERARLSKREAAKRAGISEARWRQLELGYETVRGQTLPVRTTPETVSGIAETTGADRRQLLAAAGFDPAVADVPVGLMPQTIYVGGLAADDIEKVRSYVAFLKSQAAQAD</sequence>
<dbReference type="InterPro" id="IPR001387">
    <property type="entry name" value="Cro/C1-type_HTH"/>
</dbReference>
<organism evidence="1 2">
    <name type="scientific">Nocardia panacis</name>
    <dbReference type="NCBI Taxonomy" id="2340916"/>
    <lineage>
        <taxon>Bacteria</taxon>
        <taxon>Bacillati</taxon>
        <taxon>Actinomycetota</taxon>
        <taxon>Actinomycetes</taxon>
        <taxon>Mycobacteriales</taxon>
        <taxon>Nocardiaceae</taxon>
        <taxon>Nocardia</taxon>
    </lineage>
</organism>
<dbReference type="InterPro" id="IPR010982">
    <property type="entry name" value="Lambda_DNA-bd_dom_sf"/>
</dbReference>
<name>A0A3A4JUF6_9NOCA</name>
<protein>
    <submittedName>
        <fullName evidence="1">XRE family transcriptional regulator</fullName>
    </submittedName>
</protein>
<accession>A0A3A4JUF6</accession>
<comment type="caution">
    <text evidence="1">The sequence shown here is derived from an EMBL/GenBank/DDBJ whole genome shotgun (WGS) entry which is preliminary data.</text>
</comment>
<dbReference type="AlphaFoldDB" id="A0A3A4JUF6"/>
<dbReference type="CDD" id="cd00093">
    <property type="entry name" value="HTH_XRE"/>
    <property type="match status" value="1"/>
</dbReference>
<dbReference type="Proteomes" id="UP000266677">
    <property type="component" value="Unassembled WGS sequence"/>
</dbReference>
<dbReference type="Pfam" id="PF13560">
    <property type="entry name" value="HTH_31"/>
    <property type="match status" value="1"/>
</dbReference>
<dbReference type="EMBL" id="QZFU01000041">
    <property type="protein sequence ID" value="RJO69815.1"/>
    <property type="molecule type" value="Genomic_DNA"/>
</dbReference>
<gene>
    <name evidence="1" type="ORF">D5S18_28355</name>
</gene>
<evidence type="ECO:0000313" key="1">
    <source>
        <dbReference type="EMBL" id="RJO69815.1"/>
    </source>
</evidence>
<dbReference type="GO" id="GO:0003677">
    <property type="term" value="F:DNA binding"/>
    <property type="evidence" value="ECO:0007669"/>
    <property type="project" value="InterPro"/>
</dbReference>
<dbReference type="SUPFAM" id="SSF47413">
    <property type="entry name" value="lambda repressor-like DNA-binding domains"/>
    <property type="match status" value="1"/>
</dbReference>
<proteinExistence type="predicted"/>
<dbReference type="Gene3D" id="1.10.260.40">
    <property type="entry name" value="lambda repressor-like DNA-binding domains"/>
    <property type="match status" value="1"/>
</dbReference>
<evidence type="ECO:0000313" key="2">
    <source>
        <dbReference type="Proteomes" id="UP000266677"/>
    </source>
</evidence>